<proteinExistence type="predicted"/>
<keyword evidence="1" id="KW-1133">Transmembrane helix</keyword>
<evidence type="ECO:0000256" key="1">
    <source>
        <dbReference type="SAM" id="Phobius"/>
    </source>
</evidence>
<keyword evidence="1" id="KW-0812">Transmembrane</keyword>
<evidence type="ECO:0000313" key="3">
    <source>
        <dbReference type="Proteomes" id="UP001158576"/>
    </source>
</evidence>
<reference evidence="2 3" key="1">
    <citation type="submission" date="2021-04" db="EMBL/GenBank/DDBJ databases">
        <authorList>
            <person name="Bliznina A."/>
        </authorList>
    </citation>
    <scope>NUCLEOTIDE SEQUENCE [LARGE SCALE GENOMIC DNA]</scope>
</reference>
<feature type="transmembrane region" description="Helical" evidence="1">
    <location>
        <begin position="88"/>
        <end position="107"/>
    </location>
</feature>
<gene>
    <name evidence="2" type="ORF">OKIOD_LOCUS9958</name>
</gene>
<accession>A0ABN7SWD0</accession>
<keyword evidence="1" id="KW-0472">Membrane</keyword>
<sequence>MKEGFCQGQSFRAPLGGSILCSPVKSNSVIPRGKPNSKVEPGQKCKIICEAAYPIPESTSCAVTGWTVKSETVRCDATKGGLSPAGQMGVVGAFLIVVCLVTAIYQYKKSKPQVRPQPIRESYEQRSQQLQYHQQLQYQQNQSNYQSVQPQLHQNTAFYVQQ</sequence>
<dbReference type="EMBL" id="OU015566">
    <property type="protein sequence ID" value="CAG5104315.1"/>
    <property type="molecule type" value="Genomic_DNA"/>
</dbReference>
<organism evidence="2 3">
    <name type="scientific">Oikopleura dioica</name>
    <name type="common">Tunicate</name>
    <dbReference type="NCBI Taxonomy" id="34765"/>
    <lineage>
        <taxon>Eukaryota</taxon>
        <taxon>Metazoa</taxon>
        <taxon>Chordata</taxon>
        <taxon>Tunicata</taxon>
        <taxon>Appendicularia</taxon>
        <taxon>Copelata</taxon>
        <taxon>Oikopleuridae</taxon>
        <taxon>Oikopleura</taxon>
    </lineage>
</organism>
<dbReference type="Proteomes" id="UP001158576">
    <property type="component" value="Chromosome 1"/>
</dbReference>
<protein>
    <submittedName>
        <fullName evidence="2">Oidioi.mRNA.OKI2018_I69.chr1.g1193.t1.cds</fullName>
    </submittedName>
</protein>
<keyword evidence="3" id="KW-1185">Reference proteome</keyword>
<name>A0ABN7SWD0_OIKDI</name>
<evidence type="ECO:0000313" key="2">
    <source>
        <dbReference type="EMBL" id="CAG5104315.1"/>
    </source>
</evidence>